<comment type="caution">
    <text evidence="1">The sequence shown here is derived from an EMBL/GenBank/DDBJ whole genome shotgun (WGS) entry which is preliminary data.</text>
</comment>
<evidence type="ECO:0000313" key="1">
    <source>
        <dbReference type="EMBL" id="KAH9303516.1"/>
    </source>
</evidence>
<accession>A0AA38CL00</accession>
<keyword evidence="2" id="KW-1185">Reference proteome</keyword>
<organism evidence="1 2">
    <name type="scientific">Taxus chinensis</name>
    <name type="common">Chinese yew</name>
    <name type="synonym">Taxus wallichiana var. chinensis</name>
    <dbReference type="NCBI Taxonomy" id="29808"/>
    <lineage>
        <taxon>Eukaryota</taxon>
        <taxon>Viridiplantae</taxon>
        <taxon>Streptophyta</taxon>
        <taxon>Embryophyta</taxon>
        <taxon>Tracheophyta</taxon>
        <taxon>Spermatophyta</taxon>
        <taxon>Pinopsida</taxon>
        <taxon>Pinidae</taxon>
        <taxon>Conifers II</taxon>
        <taxon>Cupressales</taxon>
        <taxon>Taxaceae</taxon>
        <taxon>Taxus</taxon>
    </lineage>
</organism>
<proteinExistence type="predicted"/>
<sequence length="296" mass="30885">MKWWLARHPCAMAVGERARPLHFDHGGLGAGALPWAGWSGGLARGGFGLALGAVAGQGTVSRASPGGCAGLPCRAPRCPCRLVAPCLPWGFGSRFACGLDGGSRAPPALLLVAPRRPAFWPPAGSPHAPYAGFACWVEVHRRRVASGLARFACGSAFAAPLTLAALFAGCGAVWRCSIAPRCLVGFGCPHCDGRFGFTRVPCGVGCCLPCGFGWRSGLAWRFISPRGHGTFGATRLTLPFATPSGLAPAPVRLAGVGMAVGRRGVALEWLDWRWTTFEGGCKLELRMDLHLCLGGV</sequence>
<gene>
    <name evidence="1" type="ORF">KI387_043878</name>
</gene>
<dbReference type="Proteomes" id="UP000824469">
    <property type="component" value="Unassembled WGS sequence"/>
</dbReference>
<protein>
    <submittedName>
        <fullName evidence="1">Uncharacterized protein</fullName>
    </submittedName>
</protein>
<dbReference type="AlphaFoldDB" id="A0AA38CL00"/>
<name>A0AA38CL00_TAXCH</name>
<dbReference type="EMBL" id="JAHRHJ020000009">
    <property type="protein sequence ID" value="KAH9303516.1"/>
    <property type="molecule type" value="Genomic_DNA"/>
</dbReference>
<evidence type="ECO:0000313" key="2">
    <source>
        <dbReference type="Proteomes" id="UP000824469"/>
    </source>
</evidence>
<reference evidence="1 2" key="1">
    <citation type="journal article" date="2021" name="Nat. Plants">
        <title>The Taxus genome provides insights into paclitaxel biosynthesis.</title>
        <authorList>
            <person name="Xiong X."/>
            <person name="Gou J."/>
            <person name="Liao Q."/>
            <person name="Li Y."/>
            <person name="Zhou Q."/>
            <person name="Bi G."/>
            <person name="Li C."/>
            <person name="Du R."/>
            <person name="Wang X."/>
            <person name="Sun T."/>
            <person name="Guo L."/>
            <person name="Liang H."/>
            <person name="Lu P."/>
            <person name="Wu Y."/>
            <person name="Zhang Z."/>
            <person name="Ro D.K."/>
            <person name="Shang Y."/>
            <person name="Huang S."/>
            <person name="Yan J."/>
        </authorList>
    </citation>
    <scope>NUCLEOTIDE SEQUENCE [LARGE SCALE GENOMIC DNA]</scope>
    <source>
        <strain evidence="1">Ta-2019</strain>
    </source>
</reference>